<reference evidence="2 3" key="1">
    <citation type="submission" date="2018-06" db="EMBL/GenBank/DDBJ databases">
        <authorList>
            <consortium name="Pathogen Informatics"/>
            <person name="Doyle S."/>
        </authorList>
    </citation>
    <scope>NUCLEOTIDE SEQUENCE [LARGE SCALE GENOMIC DNA]</scope>
    <source>
        <strain evidence="2 3">NCTC13102</strain>
    </source>
</reference>
<feature type="region of interest" description="Disordered" evidence="1">
    <location>
        <begin position="236"/>
        <end position="260"/>
    </location>
</feature>
<sequence length="515" mass="59021">MDTNALAKHHYAYSTLNTFGKIAYLDSSVLTMDNISDCFLYKNIIEHIDVYTQFPNIDLSKYSTIVIPMHIDEVFLSRFSHRLYSHLNRGGIVISFANNFSHFLPYTSAYITSETPIRDREVKFVDSHAGKIIFEGVREYDINHRRGVKGFFNRGFFDMQNFPKTHNLEIFLSDSDKQCVGYIDRDSSNGVILATAGADLLTFGLFDNTTARKMGVNLLSWLEKELLAQKEASNKANKANKQATQHTQIAQDTQATQTANNKKLESKVVSDFGFYAQDDLRNASHNATHNTSCTKTETIGNAKNLHQTPNKRFKNAIITGGASYHHYFFLNKNKKYAHFFDARIYFHDLDSVDLGAFDYIVLASRINASHLMRYKEKFQDFLDSGGHIISFGEITQPYLPNIEWKDYPVNFWWWLIPGADMPLYVGKDGAKLFSKINVDDAKWHCHGAFYPPKNAQIILINELNESIIYKDTSFKGNLYITSLDPEFHLGQGFMPKTEGFFDNFMEWIHQDMAAN</sequence>
<organism evidence="2 3">
    <name type="scientific">Helicobacter fennelliae</name>
    <dbReference type="NCBI Taxonomy" id="215"/>
    <lineage>
        <taxon>Bacteria</taxon>
        <taxon>Pseudomonadati</taxon>
        <taxon>Campylobacterota</taxon>
        <taxon>Epsilonproteobacteria</taxon>
        <taxon>Campylobacterales</taxon>
        <taxon>Helicobacteraceae</taxon>
        <taxon>Helicobacter</taxon>
    </lineage>
</organism>
<dbReference type="RefSeq" id="WP_112058401.1">
    <property type="nucleotide sequence ID" value="NZ_UAWL01000006.1"/>
</dbReference>
<dbReference type="Proteomes" id="UP000250166">
    <property type="component" value="Unassembled WGS sequence"/>
</dbReference>
<evidence type="ECO:0000313" key="2">
    <source>
        <dbReference type="EMBL" id="SQB98139.1"/>
    </source>
</evidence>
<gene>
    <name evidence="2" type="ORF">NCTC13102_00590</name>
</gene>
<proteinExistence type="predicted"/>
<protein>
    <submittedName>
        <fullName evidence="2">Uncharacterized protein</fullName>
    </submittedName>
</protein>
<dbReference type="AlphaFoldDB" id="A0A2X3DF73"/>
<evidence type="ECO:0000256" key="1">
    <source>
        <dbReference type="SAM" id="MobiDB-lite"/>
    </source>
</evidence>
<dbReference type="EMBL" id="UAWL01000006">
    <property type="protein sequence ID" value="SQB98139.1"/>
    <property type="molecule type" value="Genomic_DNA"/>
</dbReference>
<accession>A0A2X3DF73</accession>
<name>A0A2X3DF73_9HELI</name>
<feature type="compositionally biased region" description="Low complexity" evidence="1">
    <location>
        <begin position="236"/>
        <end position="259"/>
    </location>
</feature>
<evidence type="ECO:0000313" key="3">
    <source>
        <dbReference type="Proteomes" id="UP000250166"/>
    </source>
</evidence>